<sequence>MTGVSFSSSSQLSDVLAQIDHPANRDFVKDNAQVRVTGGEIRDGETIYSAETKDGSSKVSKASLAKLTGGKLFGNALQTHDKKLNNWHVFTQLAKNEISAGLEKGGLQNHQAKTGDILTAAFDKVQSNPTYHSNDVRFGALQELSTTIKSLVKDALSDASANDQISVTSGAGHFIDTDGSLVLPNSIYGSHYTDVPGVEGSLSDAVGGVEEELYAEVQTGPRYEVGQKKQALGDQLYTAINKGAGTKEGAPVVERFTANQLKESARVLADIDRQVIDNENPYNKLNFNAGPLAEPGSFLLDETYATIDQSQVNSQWGEKVGTVNNEPLYVNSGVESAVENSSDYSDVLLGDDQAIYENFTTDGKPAPLPKPDNLKGGNTPPPVPPHQGARWDNR</sequence>
<organism evidence="2 3">
    <name type="scientific">Pseudovibrio ascidiaceicola</name>
    <dbReference type="NCBI Taxonomy" id="285279"/>
    <lineage>
        <taxon>Bacteria</taxon>
        <taxon>Pseudomonadati</taxon>
        <taxon>Pseudomonadota</taxon>
        <taxon>Alphaproteobacteria</taxon>
        <taxon>Hyphomicrobiales</taxon>
        <taxon>Stappiaceae</taxon>
        <taxon>Pseudovibrio</taxon>
    </lineage>
</organism>
<dbReference type="Proteomes" id="UP000199598">
    <property type="component" value="Unassembled WGS sequence"/>
</dbReference>
<gene>
    <name evidence="2" type="ORF">SAMN04488518_11867</name>
</gene>
<evidence type="ECO:0000313" key="2">
    <source>
        <dbReference type="EMBL" id="SFL15422.1"/>
    </source>
</evidence>
<reference evidence="2 3" key="1">
    <citation type="submission" date="2016-10" db="EMBL/GenBank/DDBJ databases">
        <authorList>
            <person name="Varghese N."/>
            <person name="Submissions S."/>
        </authorList>
    </citation>
    <scope>NUCLEOTIDE SEQUENCE [LARGE SCALE GENOMIC DNA]</scope>
    <source>
        <strain evidence="2 3">DSM 16392</strain>
    </source>
</reference>
<evidence type="ECO:0000256" key="1">
    <source>
        <dbReference type="SAM" id="MobiDB-lite"/>
    </source>
</evidence>
<name>A0A1I4FBP0_9HYPH</name>
<dbReference type="EMBL" id="FOSK01000018">
    <property type="protein sequence ID" value="SFL15422.1"/>
    <property type="molecule type" value="Genomic_DNA"/>
</dbReference>
<comment type="caution">
    <text evidence="2">The sequence shown here is derived from an EMBL/GenBank/DDBJ whole genome shotgun (WGS) entry which is preliminary data.</text>
</comment>
<proteinExistence type="predicted"/>
<feature type="region of interest" description="Disordered" evidence="1">
    <location>
        <begin position="358"/>
        <end position="394"/>
    </location>
</feature>
<dbReference type="RefSeq" id="WP_093523790.1">
    <property type="nucleotide sequence ID" value="NZ_FOSK01000018.1"/>
</dbReference>
<evidence type="ECO:0000313" key="3">
    <source>
        <dbReference type="Proteomes" id="UP000199598"/>
    </source>
</evidence>
<protein>
    <submittedName>
        <fullName evidence="2">Uncharacterized protein</fullName>
    </submittedName>
</protein>
<keyword evidence="3" id="KW-1185">Reference proteome</keyword>
<accession>A0A1I4FBP0</accession>